<dbReference type="OMA" id="AHNWLFT"/>
<dbReference type="Pfam" id="PF00128">
    <property type="entry name" value="Alpha-amylase"/>
    <property type="match status" value="1"/>
</dbReference>
<feature type="domain" description="Glycosyl hydrolase family 13 catalytic" evidence="19">
    <location>
        <begin position="34"/>
        <end position="389"/>
    </location>
</feature>
<feature type="signal peptide" evidence="18">
    <location>
        <begin position="1"/>
        <end position="21"/>
    </location>
</feature>
<evidence type="ECO:0000313" key="20">
    <source>
        <dbReference type="EMBL" id="KNC98759.1"/>
    </source>
</evidence>
<dbReference type="GeneID" id="27689096"/>
<evidence type="ECO:0000256" key="2">
    <source>
        <dbReference type="ARBA" id="ARBA00001913"/>
    </source>
</evidence>
<evidence type="ECO:0000256" key="10">
    <source>
        <dbReference type="ARBA" id="ARBA00023295"/>
    </source>
</evidence>
<evidence type="ECO:0000256" key="14">
    <source>
        <dbReference type="PIRSR" id="PIRSR001024-4"/>
    </source>
</evidence>
<comment type="cofactor">
    <cofactor evidence="2">
        <name>Ca(2+)</name>
        <dbReference type="ChEBI" id="CHEBI:29108"/>
    </cofactor>
</comment>
<keyword evidence="8 13" id="KW-0106">Calcium</keyword>
<dbReference type="SUPFAM" id="SSF51445">
    <property type="entry name" value="(Trans)glycosidases"/>
    <property type="match status" value="1"/>
</dbReference>
<keyword evidence="14" id="KW-1015">Disulfide bond</keyword>
<evidence type="ECO:0000256" key="13">
    <source>
        <dbReference type="PIRSR" id="PIRSR001024-3"/>
    </source>
</evidence>
<feature type="binding site" evidence="15">
    <location>
        <position position="365"/>
    </location>
    <ligand>
        <name>substrate</name>
    </ligand>
</feature>
<feature type="binding site" evidence="13">
    <location>
        <position position="180"/>
    </location>
    <ligand>
        <name>Ca(2+)</name>
        <dbReference type="ChEBI" id="CHEBI:29108"/>
        <label>1</label>
    </ligand>
</feature>
<accession>A0A0L0HCV7</accession>
<dbReference type="InterPro" id="IPR013780">
    <property type="entry name" value="Glyco_hydro_b"/>
</dbReference>
<evidence type="ECO:0000256" key="6">
    <source>
        <dbReference type="ARBA" id="ARBA00022729"/>
    </source>
</evidence>
<dbReference type="eggNOG" id="KOG0471">
    <property type="taxonomic scope" value="Eukaryota"/>
</dbReference>
<feature type="binding site" evidence="13">
    <location>
        <position position="195"/>
    </location>
    <ligand>
        <name>Ca(2+)</name>
        <dbReference type="ChEBI" id="CHEBI:29108"/>
        <label>1</label>
    </ligand>
</feature>
<evidence type="ECO:0000256" key="17">
    <source>
        <dbReference type="RuleBase" id="RU361134"/>
    </source>
</evidence>
<reference evidence="20 21" key="1">
    <citation type="submission" date="2009-08" db="EMBL/GenBank/DDBJ databases">
        <title>The Genome Sequence of Spizellomyces punctatus strain DAOM BR117.</title>
        <authorList>
            <consortium name="The Broad Institute Genome Sequencing Platform"/>
            <person name="Russ C."/>
            <person name="Cuomo C."/>
            <person name="Shea T."/>
            <person name="Young S.K."/>
            <person name="Zeng Q."/>
            <person name="Koehrsen M."/>
            <person name="Haas B."/>
            <person name="Borodovsky M."/>
            <person name="Guigo R."/>
            <person name="Alvarado L."/>
            <person name="Berlin A."/>
            <person name="Bochicchio J."/>
            <person name="Borenstein D."/>
            <person name="Chapman S."/>
            <person name="Chen Z."/>
            <person name="Engels R."/>
            <person name="Freedman E."/>
            <person name="Gellesch M."/>
            <person name="Goldberg J."/>
            <person name="Griggs A."/>
            <person name="Gujja S."/>
            <person name="Heiman D."/>
            <person name="Hepburn T."/>
            <person name="Howarth C."/>
            <person name="Jen D."/>
            <person name="Larson L."/>
            <person name="Lewis B."/>
            <person name="Mehta T."/>
            <person name="Park D."/>
            <person name="Pearson M."/>
            <person name="Roberts A."/>
            <person name="Saif S."/>
            <person name="Shenoy N."/>
            <person name="Sisk P."/>
            <person name="Stolte C."/>
            <person name="Sykes S."/>
            <person name="Thomson T."/>
            <person name="Walk T."/>
            <person name="White J."/>
            <person name="Yandava C."/>
            <person name="Burger G."/>
            <person name="Gray M.W."/>
            <person name="Holland P.W.H."/>
            <person name="King N."/>
            <person name="Lang F.B.F."/>
            <person name="Roger A.J."/>
            <person name="Ruiz-Trillo I."/>
            <person name="Lander E."/>
            <person name="Nusbaum C."/>
        </authorList>
    </citation>
    <scope>NUCLEOTIDE SEQUENCE [LARGE SCALE GENOMIC DNA]</scope>
    <source>
        <strain evidence="20 21">DAOM BR117</strain>
    </source>
</reference>
<dbReference type="SUPFAM" id="SSF51011">
    <property type="entry name" value="Glycosyl hydrolase domain"/>
    <property type="match status" value="1"/>
</dbReference>
<dbReference type="Gene3D" id="2.60.40.1180">
    <property type="entry name" value="Golgi alpha-mannosidase II"/>
    <property type="match status" value="1"/>
</dbReference>
<evidence type="ECO:0000313" key="21">
    <source>
        <dbReference type="Proteomes" id="UP000053201"/>
    </source>
</evidence>
<evidence type="ECO:0000256" key="15">
    <source>
        <dbReference type="PIRSR" id="PIRSR001024-5"/>
    </source>
</evidence>
<protein>
    <recommendedName>
        <fullName evidence="4 17">Alpha-amylase</fullName>
        <ecNumber evidence="4 17">3.2.1.1</ecNumber>
    </recommendedName>
</protein>
<keyword evidence="5 13" id="KW-0479">Metal-binding</keyword>
<keyword evidence="7 17" id="KW-0378">Hydrolase</keyword>
<feature type="active site" description="Nucleophile" evidence="11">
    <location>
        <position position="226"/>
    </location>
</feature>
<evidence type="ECO:0000256" key="7">
    <source>
        <dbReference type="ARBA" id="ARBA00022801"/>
    </source>
</evidence>
<proteinExistence type="inferred from homology"/>
<feature type="binding site" evidence="15">
    <location>
        <position position="139"/>
    </location>
    <ligand>
        <name>substrate</name>
    </ligand>
</feature>
<gene>
    <name evidence="20" type="ORF">SPPG_05741</name>
</gene>
<dbReference type="STRING" id="645134.A0A0L0HCV7"/>
<feature type="binding site" evidence="15">
    <location>
        <position position="100"/>
    </location>
    <ligand>
        <name>substrate</name>
    </ligand>
</feature>
<dbReference type="RefSeq" id="XP_016606799.1">
    <property type="nucleotide sequence ID" value="XM_016753950.1"/>
</dbReference>
<dbReference type="EMBL" id="KQ257459">
    <property type="protein sequence ID" value="KNC98759.1"/>
    <property type="molecule type" value="Genomic_DNA"/>
</dbReference>
<dbReference type="InterPro" id="IPR006047">
    <property type="entry name" value="GH13_cat_dom"/>
</dbReference>
<name>A0A0L0HCV7_SPIPD</name>
<evidence type="ECO:0000256" key="12">
    <source>
        <dbReference type="PIRSR" id="PIRSR001024-2"/>
    </source>
</evidence>
<feature type="chain" id="PRO_5005539718" description="Alpha-amylase" evidence="18">
    <location>
        <begin position="22"/>
        <end position="492"/>
    </location>
</feature>
<dbReference type="PANTHER" id="PTHR10357:SF215">
    <property type="entry name" value="ALPHA-AMYLASE 1"/>
    <property type="match status" value="1"/>
</dbReference>
<dbReference type="InterPro" id="IPR013777">
    <property type="entry name" value="A-amylase-like"/>
</dbReference>
<feature type="binding site" evidence="13">
    <location>
        <position position="138"/>
    </location>
    <ligand>
        <name>Ca(2+)</name>
        <dbReference type="ChEBI" id="CHEBI:29108"/>
        <label>1</label>
    </ligand>
</feature>
<dbReference type="PIRSF" id="PIRSF001024">
    <property type="entry name" value="Alph-amyl_fung"/>
    <property type="match status" value="1"/>
</dbReference>
<dbReference type="GO" id="GO:0004556">
    <property type="term" value="F:alpha-amylase activity"/>
    <property type="evidence" value="ECO:0007669"/>
    <property type="project" value="UniProtKB-UniRule"/>
</dbReference>
<evidence type="ECO:0000259" key="19">
    <source>
        <dbReference type="SMART" id="SM00642"/>
    </source>
</evidence>
<evidence type="ECO:0000256" key="11">
    <source>
        <dbReference type="PIRSR" id="PIRSR001024-1"/>
    </source>
</evidence>
<evidence type="ECO:0000256" key="18">
    <source>
        <dbReference type="SAM" id="SignalP"/>
    </source>
</evidence>
<evidence type="ECO:0000256" key="3">
    <source>
        <dbReference type="ARBA" id="ARBA00008061"/>
    </source>
</evidence>
<dbReference type="Proteomes" id="UP000053201">
    <property type="component" value="Unassembled WGS sequence"/>
</dbReference>
<dbReference type="SMR" id="A0A0L0HCV7"/>
<evidence type="ECO:0000256" key="8">
    <source>
        <dbReference type="ARBA" id="ARBA00022837"/>
    </source>
</evidence>
<dbReference type="VEuPathDB" id="FungiDB:SPPG_05741"/>
<feature type="disulfide bond" evidence="14">
    <location>
        <begin position="52"/>
        <end position="61"/>
    </location>
</feature>
<dbReference type="InterPro" id="IPR017853">
    <property type="entry name" value="GH"/>
</dbReference>
<feature type="binding site" evidence="15">
    <location>
        <position position="318"/>
    </location>
    <ligand>
        <name>substrate</name>
    </ligand>
</feature>
<feature type="binding site" evidence="13">
    <location>
        <position position="226"/>
    </location>
    <ligand>
        <name>Ca(2+)</name>
        <dbReference type="ChEBI" id="CHEBI:29108"/>
        <label>2</label>
    </ligand>
</feature>
<keyword evidence="9 17" id="KW-0119">Carbohydrate metabolism</keyword>
<keyword evidence="21" id="KW-1185">Reference proteome</keyword>
<evidence type="ECO:0000256" key="4">
    <source>
        <dbReference type="ARBA" id="ARBA00012595"/>
    </source>
</evidence>
<organism evidence="20 21">
    <name type="scientific">Spizellomyces punctatus (strain DAOM BR117)</name>
    <dbReference type="NCBI Taxonomy" id="645134"/>
    <lineage>
        <taxon>Eukaryota</taxon>
        <taxon>Fungi</taxon>
        <taxon>Fungi incertae sedis</taxon>
        <taxon>Chytridiomycota</taxon>
        <taxon>Chytridiomycota incertae sedis</taxon>
        <taxon>Chytridiomycetes</taxon>
        <taxon>Spizellomycetales</taxon>
        <taxon>Spizellomycetaceae</taxon>
        <taxon>Spizellomyces</taxon>
    </lineage>
</organism>
<feature type="site" description="Transition state stabilizer" evidence="12">
    <location>
        <position position="318"/>
    </location>
</feature>
<dbReference type="SMART" id="SM00642">
    <property type="entry name" value="Aamy"/>
    <property type="match status" value="1"/>
</dbReference>
<feature type="active site" description="Proton donor" evidence="11">
    <location>
        <position position="250"/>
    </location>
</feature>
<dbReference type="PANTHER" id="PTHR10357">
    <property type="entry name" value="ALPHA-AMYLASE FAMILY MEMBER"/>
    <property type="match status" value="1"/>
</dbReference>
<evidence type="ECO:0000256" key="1">
    <source>
        <dbReference type="ARBA" id="ARBA00000548"/>
    </source>
</evidence>
<keyword evidence="10 17" id="KW-0326">Glycosidase</keyword>
<dbReference type="Gene3D" id="3.20.20.80">
    <property type="entry name" value="Glycosidases"/>
    <property type="match status" value="1"/>
</dbReference>
<feature type="binding site" evidence="13">
    <location>
        <position position="230"/>
    </location>
    <ligand>
        <name>Ca(2+)</name>
        <dbReference type="ChEBI" id="CHEBI:29108"/>
        <label>1</label>
    </ligand>
</feature>
<dbReference type="InParanoid" id="A0A0L0HCV7"/>
<dbReference type="GO" id="GO:0005975">
    <property type="term" value="P:carbohydrate metabolic process"/>
    <property type="evidence" value="ECO:0007669"/>
    <property type="project" value="InterPro"/>
</dbReference>
<feature type="binding site" evidence="15">
    <location>
        <position position="224"/>
    </location>
    <ligand>
        <name>substrate</name>
    </ligand>
</feature>
<evidence type="ECO:0000256" key="16">
    <source>
        <dbReference type="RuleBase" id="RU003615"/>
    </source>
</evidence>
<comment type="catalytic activity">
    <reaction evidence="1 17">
        <text>Endohydrolysis of (1-&gt;4)-alpha-D-glucosidic linkages in polysaccharides containing three or more (1-&gt;4)-alpha-linked D-glucose units.</text>
        <dbReference type="EC" id="3.2.1.1"/>
    </reaction>
</comment>
<sequence length="492" mass="55493">MIKTTLAAFVALAASAALVEAGTAQEWRTRTVYQVMTDRFAVANGAPYPGQCDGPQRLNYCGGTWNGIRDKLPYIKSMGFDAIWISPTVENTADGYHGYWAKNFYNVNDKFGTKEDLKGLVKAAHDQGIWVMVDVVANHLGPNDDVQTFPAPFNKWPDHFHPFQPITNDDYNRNDDKAIENKCIYDVRLDKMLPDLNTENPFVKNELNKWVNWLVKEFNFDGIRVDTVKHVPRSFWPDFARSSGVYAIGEAFQFDKTLLATYKDTMDGIFNFGFYDVSAKVFMSKQSMWNIETYLSDMRRLFGQDKLNLLGTFVDNHDLSRFLFTQPDRALLRNALAFALFTDGIPFVYQGTEQEYAGGADPENREPLWYVNYKNTTTTQFFAALNKVRATAGDAFHKSVHTSVWTKDNFHAFRRGPVLVALTNVGSQGQVTENIASPFPAGTVLVNALDSNDRVTVSGSTISITLRGEPKVYVAQNFNGARRVVKRNKTSV</sequence>
<dbReference type="PRINTS" id="PR00110">
    <property type="entry name" value="ALPHAAMYLASE"/>
</dbReference>
<dbReference type="AlphaFoldDB" id="A0A0L0HCV7"/>
<dbReference type="GO" id="GO:0005509">
    <property type="term" value="F:calcium ion binding"/>
    <property type="evidence" value="ECO:0007669"/>
    <property type="project" value="InterPro"/>
</dbReference>
<dbReference type="EC" id="3.2.1.1" evidence="4 17"/>
<dbReference type="FunCoup" id="A0A0L0HCV7">
    <property type="interactions" value="116"/>
</dbReference>
<evidence type="ECO:0000256" key="9">
    <source>
        <dbReference type="ARBA" id="ARBA00023277"/>
    </source>
</evidence>
<comment type="similarity">
    <text evidence="3 16">Belongs to the glycosyl hydrolase 13 family.</text>
</comment>
<dbReference type="InterPro" id="IPR006046">
    <property type="entry name" value="Alpha_amylase"/>
</dbReference>
<dbReference type="OrthoDB" id="1740265at2759"/>
<feature type="binding site" evidence="13">
    <location>
        <position position="250"/>
    </location>
    <ligand>
        <name>Ca(2+)</name>
        <dbReference type="ChEBI" id="CHEBI:29108"/>
        <label>2</label>
    </ligand>
</feature>
<evidence type="ECO:0000256" key="5">
    <source>
        <dbReference type="ARBA" id="ARBA00022723"/>
    </source>
</evidence>
<keyword evidence="6 18" id="KW-0732">Signal</keyword>